<proteinExistence type="predicted"/>
<reference evidence="1" key="1">
    <citation type="journal article" date="2014" name="Front. Microbiol.">
        <title>High frequency of phylogenetically diverse reductive dehalogenase-homologous genes in deep subseafloor sedimentary metagenomes.</title>
        <authorList>
            <person name="Kawai M."/>
            <person name="Futagami T."/>
            <person name="Toyoda A."/>
            <person name="Takaki Y."/>
            <person name="Nishi S."/>
            <person name="Hori S."/>
            <person name="Arai W."/>
            <person name="Tsubouchi T."/>
            <person name="Morono Y."/>
            <person name="Uchiyama I."/>
            <person name="Ito T."/>
            <person name="Fujiyama A."/>
            <person name="Inagaki F."/>
            <person name="Takami H."/>
        </authorList>
    </citation>
    <scope>NUCLEOTIDE SEQUENCE</scope>
    <source>
        <strain evidence="1">Expedition CK06-06</strain>
    </source>
</reference>
<gene>
    <name evidence="1" type="ORF">S06H3_37595</name>
</gene>
<evidence type="ECO:0000313" key="1">
    <source>
        <dbReference type="EMBL" id="GAI24785.1"/>
    </source>
</evidence>
<comment type="caution">
    <text evidence="1">The sequence shown here is derived from an EMBL/GenBank/DDBJ whole genome shotgun (WGS) entry which is preliminary data.</text>
</comment>
<name>X1ND95_9ZZZZ</name>
<protein>
    <submittedName>
        <fullName evidence="1">Uncharacterized protein</fullName>
    </submittedName>
</protein>
<organism evidence="1">
    <name type="scientific">marine sediment metagenome</name>
    <dbReference type="NCBI Taxonomy" id="412755"/>
    <lineage>
        <taxon>unclassified sequences</taxon>
        <taxon>metagenomes</taxon>
        <taxon>ecological metagenomes</taxon>
    </lineage>
</organism>
<sequence>MSEKQKNRKVDKWISATYRFDNACLTLLLSTWYIKLSREGFNYLRTMNTNLSIMNSNIDLWSNPNFEEGAVRNLKDGAVSQRVSHA</sequence>
<dbReference type="AlphaFoldDB" id="X1ND95"/>
<dbReference type="EMBL" id="BARV01022858">
    <property type="protein sequence ID" value="GAI24785.1"/>
    <property type="molecule type" value="Genomic_DNA"/>
</dbReference>
<accession>X1ND95</accession>